<sequence length="115" mass="12877">MKDYIPELSEIRMVQRAPDGPLPFSETDKAYILSCLSDVEQAFGLNGFPGVQPEKITPKSLIRQLIEWWRTLEPTNEAQADAYGRMPGAIRLIDTVATWVEELEAARAGRGTQTI</sequence>
<dbReference type="KEGG" id="bid:Bind_1128"/>
<dbReference type="AlphaFoldDB" id="B2IJ07"/>
<gene>
    <name evidence="1" type="ordered locus">Bind_1128</name>
</gene>
<dbReference type="Proteomes" id="UP000001695">
    <property type="component" value="Chromosome"/>
</dbReference>
<dbReference type="EMBL" id="CP001016">
    <property type="protein sequence ID" value="ACB94770.1"/>
    <property type="molecule type" value="Genomic_DNA"/>
</dbReference>
<name>B2IJ07_BEII9</name>
<reference evidence="1 2" key="2">
    <citation type="journal article" date="2010" name="J. Bacteriol.">
        <title>Complete genome sequence of Beijerinckia indica subsp. indica.</title>
        <authorList>
            <person name="Tamas I."/>
            <person name="Dedysh S.N."/>
            <person name="Liesack W."/>
            <person name="Stott M.B."/>
            <person name="Alam M."/>
            <person name="Murrell J.C."/>
            <person name="Dunfield P.F."/>
        </authorList>
    </citation>
    <scope>NUCLEOTIDE SEQUENCE [LARGE SCALE GENOMIC DNA]</scope>
    <source>
        <strain evidence="2">ATCC 9039 / DSM 1715 / NCIMB 8712</strain>
    </source>
</reference>
<reference evidence="2" key="1">
    <citation type="submission" date="2008-03" db="EMBL/GenBank/DDBJ databases">
        <title>Complete sequence of chromosome of Beijerinckia indica subsp. indica ATCC 9039.</title>
        <authorList>
            <consortium name="US DOE Joint Genome Institute"/>
            <person name="Copeland A."/>
            <person name="Lucas S."/>
            <person name="Lapidus A."/>
            <person name="Glavina del Rio T."/>
            <person name="Dalin E."/>
            <person name="Tice H."/>
            <person name="Bruce D."/>
            <person name="Goodwin L."/>
            <person name="Pitluck S."/>
            <person name="LaButti K."/>
            <person name="Schmutz J."/>
            <person name="Larimer F."/>
            <person name="Land M."/>
            <person name="Hauser L."/>
            <person name="Kyrpides N."/>
            <person name="Mikhailova N."/>
            <person name="Dunfield P.F."/>
            <person name="Dedysh S.N."/>
            <person name="Liesack W."/>
            <person name="Saw J.H."/>
            <person name="Alam M."/>
            <person name="Chen Y."/>
            <person name="Murrell J.C."/>
            <person name="Richardson P."/>
        </authorList>
    </citation>
    <scope>NUCLEOTIDE SEQUENCE [LARGE SCALE GENOMIC DNA]</scope>
    <source>
        <strain evidence="2">ATCC 9039 / DSM 1715 / NCIMB 8712</strain>
    </source>
</reference>
<evidence type="ECO:0000313" key="2">
    <source>
        <dbReference type="Proteomes" id="UP000001695"/>
    </source>
</evidence>
<accession>B2IJ07</accession>
<dbReference type="RefSeq" id="WP_012384127.1">
    <property type="nucleotide sequence ID" value="NC_010581.1"/>
</dbReference>
<dbReference type="OrthoDB" id="7360422at2"/>
<proteinExistence type="predicted"/>
<dbReference type="eggNOG" id="ENOG5032VYZ">
    <property type="taxonomic scope" value="Bacteria"/>
</dbReference>
<keyword evidence="2" id="KW-1185">Reference proteome</keyword>
<dbReference type="HOGENOM" id="CLU_169467_0_0_5"/>
<protein>
    <submittedName>
        <fullName evidence="1">Uncharacterized protein</fullName>
    </submittedName>
</protein>
<organism evidence="1 2">
    <name type="scientific">Beijerinckia indica subsp. indica (strain ATCC 9039 / DSM 1715 / NCIMB 8712)</name>
    <dbReference type="NCBI Taxonomy" id="395963"/>
    <lineage>
        <taxon>Bacteria</taxon>
        <taxon>Pseudomonadati</taxon>
        <taxon>Pseudomonadota</taxon>
        <taxon>Alphaproteobacteria</taxon>
        <taxon>Hyphomicrobiales</taxon>
        <taxon>Beijerinckiaceae</taxon>
        <taxon>Beijerinckia</taxon>
    </lineage>
</organism>
<evidence type="ECO:0000313" key="1">
    <source>
        <dbReference type="EMBL" id="ACB94770.1"/>
    </source>
</evidence>